<reference evidence="2" key="1">
    <citation type="submission" date="2020-11" db="EMBL/GenBank/DDBJ databases">
        <authorList>
            <person name="Whitehead M."/>
        </authorList>
    </citation>
    <scope>NUCLEOTIDE SEQUENCE</scope>
    <source>
        <strain evidence="2">EGII</strain>
    </source>
</reference>
<feature type="non-terminal residue" evidence="2">
    <location>
        <position position="1"/>
    </location>
</feature>
<protein>
    <submittedName>
        <fullName evidence="2">(Mediterranean fruit fly) hypothetical protein</fullName>
    </submittedName>
</protein>
<feature type="signal peptide" evidence="1">
    <location>
        <begin position="1"/>
        <end position="21"/>
    </location>
</feature>
<proteinExistence type="predicted"/>
<feature type="chain" id="PRO_5032304934" evidence="1">
    <location>
        <begin position="22"/>
        <end position="98"/>
    </location>
</feature>
<evidence type="ECO:0000313" key="3">
    <source>
        <dbReference type="Proteomes" id="UP000606786"/>
    </source>
</evidence>
<sequence>MLLLTWKQSLWIFMFVRKISNDVGCDVVARFDEVDNDDDDDDDAALKLAIGWCGACGGGGGGVGKQHCNSTISVVTPFFMLDQRQCFISSRLLRMPAL</sequence>
<evidence type="ECO:0000256" key="1">
    <source>
        <dbReference type="SAM" id="SignalP"/>
    </source>
</evidence>
<comment type="caution">
    <text evidence="2">The sequence shown here is derived from an EMBL/GenBank/DDBJ whole genome shotgun (WGS) entry which is preliminary data.</text>
</comment>
<gene>
    <name evidence="2" type="ORF">CCAP1982_LOCUS2914</name>
</gene>
<organism evidence="2 3">
    <name type="scientific">Ceratitis capitata</name>
    <name type="common">Mediterranean fruit fly</name>
    <name type="synonym">Tephritis capitata</name>
    <dbReference type="NCBI Taxonomy" id="7213"/>
    <lineage>
        <taxon>Eukaryota</taxon>
        <taxon>Metazoa</taxon>
        <taxon>Ecdysozoa</taxon>
        <taxon>Arthropoda</taxon>
        <taxon>Hexapoda</taxon>
        <taxon>Insecta</taxon>
        <taxon>Pterygota</taxon>
        <taxon>Neoptera</taxon>
        <taxon>Endopterygota</taxon>
        <taxon>Diptera</taxon>
        <taxon>Brachycera</taxon>
        <taxon>Muscomorpha</taxon>
        <taxon>Tephritoidea</taxon>
        <taxon>Tephritidae</taxon>
        <taxon>Ceratitis</taxon>
        <taxon>Ceratitis</taxon>
    </lineage>
</organism>
<keyword evidence="1" id="KW-0732">Signal</keyword>
<keyword evidence="3" id="KW-1185">Reference proteome</keyword>
<dbReference type="AlphaFoldDB" id="A0A811U737"/>
<evidence type="ECO:0000313" key="2">
    <source>
        <dbReference type="EMBL" id="CAD6994148.1"/>
    </source>
</evidence>
<dbReference type="EMBL" id="CAJHJT010000001">
    <property type="protein sequence ID" value="CAD6994148.1"/>
    <property type="molecule type" value="Genomic_DNA"/>
</dbReference>
<accession>A0A811U737</accession>
<dbReference type="Proteomes" id="UP000606786">
    <property type="component" value="Unassembled WGS sequence"/>
</dbReference>
<name>A0A811U737_CERCA</name>